<protein>
    <submittedName>
        <fullName evidence="1">Uncharacterized protein</fullName>
    </submittedName>
</protein>
<dbReference type="EMBL" id="WBSO01000006">
    <property type="protein sequence ID" value="KAB8298409.1"/>
    <property type="molecule type" value="Genomic_DNA"/>
</dbReference>
<name>A0A6A2V8B2_9BIFI</name>
<comment type="caution">
    <text evidence="1">The sequence shown here is derived from an EMBL/GenBank/DDBJ whole genome shotgun (WGS) entry which is preliminary data.</text>
</comment>
<keyword evidence="2" id="KW-1185">Reference proteome</keyword>
<reference evidence="1 2" key="1">
    <citation type="submission" date="2019-09" db="EMBL/GenBank/DDBJ databases">
        <title>Characterization of the phylogenetic diversity of two novel species belonging to the genus Bifidobacterium: Bifidobacterium cebidarum sp. nov. and Bifidobacterium leontopitheci sp. nov.</title>
        <authorList>
            <person name="Lugli G.A."/>
            <person name="Duranti S."/>
            <person name="Milani C."/>
            <person name="Turroni F."/>
            <person name="Ventura M."/>
        </authorList>
    </citation>
    <scope>NUCLEOTIDE SEQUENCE [LARGE SCALE GENOMIC DNA]</scope>
    <source>
        <strain evidence="1 2">DSM 100238</strain>
    </source>
</reference>
<proteinExistence type="predicted"/>
<evidence type="ECO:0000313" key="1">
    <source>
        <dbReference type="EMBL" id="KAB8298409.1"/>
    </source>
</evidence>
<evidence type="ECO:0000313" key="2">
    <source>
        <dbReference type="Proteomes" id="UP000440041"/>
    </source>
</evidence>
<sequence>MSPGGCEPCKSSAGPALWLARELVCRTGSIATIGSRLRRQIHDLNHMWLNQNSYGTGIAVQIG</sequence>
<dbReference type="Proteomes" id="UP000440041">
    <property type="component" value="Unassembled WGS sequence"/>
</dbReference>
<organism evidence="1 2">
    <name type="scientific">Bifidobacterium apri</name>
    <dbReference type="NCBI Taxonomy" id="1769423"/>
    <lineage>
        <taxon>Bacteria</taxon>
        <taxon>Bacillati</taxon>
        <taxon>Actinomycetota</taxon>
        <taxon>Actinomycetes</taxon>
        <taxon>Bifidobacteriales</taxon>
        <taxon>Bifidobacteriaceae</taxon>
        <taxon>Bifidobacterium</taxon>
    </lineage>
</organism>
<dbReference type="AlphaFoldDB" id="A0A6A2V8B2"/>
<accession>A0A6A2V8B2</accession>
<gene>
    <name evidence="1" type="ORF">DSM100238_1096</name>
</gene>